<dbReference type="PROSITE" id="PS50035">
    <property type="entry name" value="PLD"/>
    <property type="match status" value="1"/>
</dbReference>
<protein>
    <submittedName>
        <fullName evidence="2">Phospholipase D-like domain-containing protein</fullName>
    </submittedName>
</protein>
<name>A0ABT5F493_9BACT</name>
<proteinExistence type="predicted"/>
<reference evidence="2 3" key="1">
    <citation type="submission" date="2022-11" db="EMBL/GenBank/DDBJ databases">
        <title>Minimal conservation of predation-associated metabolite biosynthetic gene clusters underscores biosynthetic potential of Myxococcota including descriptions for ten novel species: Archangium lansinium sp. nov., Myxococcus landrumus sp. nov., Nannocystis bai.</title>
        <authorList>
            <person name="Ahearne A."/>
            <person name="Stevens C."/>
            <person name="Dowd S."/>
        </authorList>
    </citation>
    <scope>NUCLEOTIDE SEQUENCE [LARGE SCALE GENOMIC DNA]</scope>
    <source>
        <strain evidence="2 3">RJM3</strain>
    </source>
</reference>
<accession>A0ABT5F493</accession>
<dbReference type="RefSeq" id="WP_271928205.1">
    <property type="nucleotide sequence ID" value="NZ_JAQNDO010000001.1"/>
</dbReference>
<dbReference type="Gene3D" id="3.30.870.10">
    <property type="entry name" value="Endonuclease Chain A"/>
    <property type="match status" value="1"/>
</dbReference>
<organism evidence="2 3">
    <name type="scientific">Polyangium mundeleinium</name>
    <dbReference type="NCBI Taxonomy" id="2995306"/>
    <lineage>
        <taxon>Bacteria</taxon>
        <taxon>Pseudomonadati</taxon>
        <taxon>Myxococcota</taxon>
        <taxon>Polyangia</taxon>
        <taxon>Polyangiales</taxon>
        <taxon>Polyangiaceae</taxon>
        <taxon>Polyangium</taxon>
    </lineage>
</organism>
<dbReference type="Pfam" id="PF13091">
    <property type="entry name" value="PLDc_2"/>
    <property type="match status" value="1"/>
</dbReference>
<feature type="domain" description="PLD phosphodiesterase" evidence="1">
    <location>
        <begin position="97"/>
        <end position="124"/>
    </location>
</feature>
<dbReference type="Proteomes" id="UP001221411">
    <property type="component" value="Unassembled WGS sequence"/>
</dbReference>
<evidence type="ECO:0000313" key="2">
    <source>
        <dbReference type="EMBL" id="MDC0748920.1"/>
    </source>
</evidence>
<evidence type="ECO:0000259" key="1">
    <source>
        <dbReference type="PROSITE" id="PS50035"/>
    </source>
</evidence>
<comment type="caution">
    <text evidence="2">The sequence shown here is derived from an EMBL/GenBank/DDBJ whole genome shotgun (WGS) entry which is preliminary data.</text>
</comment>
<dbReference type="InterPro" id="IPR001736">
    <property type="entry name" value="PLipase_D/transphosphatidylase"/>
</dbReference>
<dbReference type="SUPFAM" id="SSF56024">
    <property type="entry name" value="Phospholipase D/nuclease"/>
    <property type="match status" value="1"/>
</dbReference>
<dbReference type="InterPro" id="IPR025202">
    <property type="entry name" value="PLD-like_dom"/>
</dbReference>
<evidence type="ECO:0000313" key="3">
    <source>
        <dbReference type="Proteomes" id="UP001221411"/>
    </source>
</evidence>
<sequence length="161" mass="18188">MKQGRLSLDKDWLPAVENRGNVGASEKLFAPLVEKMRRDGSFEVRIFVNVSRKLMEGKMQRGEDPVAAFRRSFVERHWRDARLPAVFYDPRALEGDHAPKLHAKCVSVDDEVALVSSANFSEAAQNDNIEAGVLVRDARFARTLGQQFEAMVARNELGRVF</sequence>
<gene>
    <name evidence="2" type="ORF">POL67_46765</name>
</gene>
<dbReference type="EMBL" id="JAQNDO010000001">
    <property type="protein sequence ID" value="MDC0748920.1"/>
    <property type="molecule type" value="Genomic_DNA"/>
</dbReference>
<keyword evidence="3" id="KW-1185">Reference proteome</keyword>